<organism evidence="1 2">
    <name type="scientific">Paenisporosarcina cavernae</name>
    <dbReference type="NCBI Taxonomy" id="2320858"/>
    <lineage>
        <taxon>Bacteria</taxon>
        <taxon>Bacillati</taxon>
        <taxon>Bacillota</taxon>
        <taxon>Bacilli</taxon>
        <taxon>Bacillales</taxon>
        <taxon>Caryophanaceae</taxon>
        <taxon>Paenisporosarcina</taxon>
    </lineage>
</organism>
<gene>
    <name evidence="1" type="ORF">D3873_04890</name>
</gene>
<dbReference type="InterPro" id="IPR009384">
    <property type="entry name" value="SwrD-like"/>
</dbReference>
<dbReference type="RefSeq" id="WP_119882988.1">
    <property type="nucleotide sequence ID" value="NZ_CP032418.1"/>
</dbReference>
<protein>
    <recommendedName>
        <fullName evidence="3">Flagellar protein FlbD</fullName>
    </recommendedName>
</protein>
<proteinExistence type="predicted"/>
<evidence type="ECO:0000313" key="2">
    <source>
        <dbReference type="Proteomes" id="UP000265725"/>
    </source>
</evidence>
<dbReference type="Proteomes" id="UP000265725">
    <property type="component" value="Chromosome"/>
</dbReference>
<dbReference type="Pfam" id="PF06289">
    <property type="entry name" value="FlbD"/>
    <property type="match status" value="1"/>
</dbReference>
<sequence length="73" mass="8283">MIELTRLNGHPFSLNALYIETVESFPDTTITLTNGRKYVTKDSAEEVQAKILAFYQSVQLLSNPHLRGDLDEE</sequence>
<dbReference type="OrthoDB" id="9799862at2"/>
<evidence type="ECO:0000313" key="1">
    <source>
        <dbReference type="EMBL" id="AYC29248.1"/>
    </source>
</evidence>
<dbReference type="PANTHER" id="PTHR39185:SF1">
    <property type="entry name" value="SWARMING MOTILITY PROTEIN SWRD"/>
    <property type="match status" value="1"/>
</dbReference>
<name>A0A385YU91_9BACL</name>
<accession>A0A385YU91</accession>
<evidence type="ECO:0008006" key="3">
    <source>
        <dbReference type="Google" id="ProtNLM"/>
    </source>
</evidence>
<dbReference type="EMBL" id="CP032418">
    <property type="protein sequence ID" value="AYC29248.1"/>
    <property type="molecule type" value="Genomic_DNA"/>
</dbReference>
<dbReference type="PANTHER" id="PTHR39185">
    <property type="entry name" value="SWARMING MOTILITY PROTEIN SWRD"/>
    <property type="match status" value="1"/>
</dbReference>
<dbReference type="AlphaFoldDB" id="A0A385YU91"/>
<dbReference type="KEGG" id="paek:D3873_04890"/>
<keyword evidence="2" id="KW-1185">Reference proteome</keyword>
<reference evidence="2" key="1">
    <citation type="submission" date="2018-09" db="EMBL/GenBank/DDBJ databases">
        <authorList>
            <person name="Zhu H."/>
        </authorList>
    </citation>
    <scope>NUCLEOTIDE SEQUENCE [LARGE SCALE GENOMIC DNA]</scope>
    <source>
        <strain evidence="2">K2R23-3</strain>
    </source>
</reference>